<feature type="region of interest" description="Disordered" evidence="5">
    <location>
        <begin position="376"/>
        <end position="395"/>
    </location>
</feature>
<protein>
    <submittedName>
        <fullName evidence="8">SP-RING-type domain-containing protein</fullName>
    </submittedName>
</protein>
<dbReference type="GO" id="GO:0006357">
    <property type="term" value="P:regulation of transcription by RNA polymerase II"/>
    <property type="evidence" value="ECO:0007669"/>
    <property type="project" value="TreeGrafter"/>
</dbReference>
<evidence type="ECO:0000256" key="5">
    <source>
        <dbReference type="SAM" id="MobiDB-lite"/>
    </source>
</evidence>
<name>A0A914HUA1_GLORO</name>
<dbReference type="InterPro" id="IPR013083">
    <property type="entry name" value="Znf_RING/FYVE/PHD"/>
</dbReference>
<accession>A0A914HUA1</accession>
<dbReference type="PROSITE" id="PS51044">
    <property type="entry name" value="ZF_SP_RING"/>
    <property type="match status" value="1"/>
</dbReference>
<dbReference type="WBParaSite" id="Gr19_v10_g4722.t1">
    <property type="protein sequence ID" value="Gr19_v10_g4722.t1"/>
    <property type="gene ID" value="Gr19_v10_g4722"/>
</dbReference>
<evidence type="ECO:0000313" key="7">
    <source>
        <dbReference type="Proteomes" id="UP000887572"/>
    </source>
</evidence>
<keyword evidence="3" id="KW-0862">Zinc</keyword>
<dbReference type="Pfam" id="PF02891">
    <property type="entry name" value="zf-MIZ"/>
    <property type="match status" value="1"/>
</dbReference>
<keyword evidence="1" id="KW-0479">Metal-binding</keyword>
<keyword evidence="7" id="KW-1185">Reference proteome</keyword>
<sequence length="601" mass="66867">MMNGRRLVDYSLSVSEIEDASELTPIRFGGNRVHRYIIRSPSVDLCCQTTKANKKVTLVRRLNSDMLLEHILNNPNARRPLEKTKQMIIRQFNGSDKDDMQIDALKISLMDPLMLTRIKIPSRTAECTHLQSFDLNSYLMMCEQQPAWKWKCPVCNKDTIYSKLIIDAYFEQVLSNVGAGVDEVELLRDGTWRLPQAKSEVSLALDEADAAVEATDGRTSDVNTADDDDDIMVALKQVTALAQQKRVPSAAAPPDLDIICLSSDDEDEDRQMACAFTASRQQMSAVDGAVRGVELSGSGSAGGTSSSSCTIASSSLSTSANTSAAAMINEVVEKLCTNVSELRAASEQNELRMQQAQTTSASVVVVVDDHLQQREADEIDVEPAADHQNGSGNNEADEMAKLRFGIVERVEIPISNHGFEIGQKMWVKRPCQRKGMDRRCKTKTKVNNAAAKSTKRTSGVDAGAEQGKRLHRRSDFDQVMASLMRNSQEDPIYRMCLQLPGMPNVTAHLIFQINQFLCQFISFIPKEALGEIDNKHSFTLFNTSIVKKALQERETPQLLEDKMMFTLATTVKYAQNYAQCQEGISYAMRTFQNVAEYLEKV</sequence>
<dbReference type="Proteomes" id="UP000887572">
    <property type="component" value="Unplaced"/>
</dbReference>
<dbReference type="Gene3D" id="3.30.40.10">
    <property type="entry name" value="Zinc/RING finger domain, C3HC4 (zinc finger)"/>
    <property type="match status" value="1"/>
</dbReference>
<evidence type="ECO:0000256" key="2">
    <source>
        <dbReference type="ARBA" id="ARBA00022771"/>
    </source>
</evidence>
<evidence type="ECO:0000256" key="1">
    <source>
        <dbReference type="ARBA" id="ARBA00022723"/>
    </source>
</evidence>
<dbReference type="GO" id="GO:0000785">
    <property type="term" value="C:chromatin"/>
    <property type="evidence" value="ECO:0007669"/>
    <property type="project" value="TreeGrafter"/>
</dbReference>
<evidence type="ECO:0000256" key="3">
    <source>
        <dbReference type="ARBA" id="ARBA00022833"/>
    </source>
</evidence>
<organism evidence="7 8">
    <name type="scientific">Globodera rostochiensis</name>
    <name type="common">Golden nematode worm</name>
    <name type="synonym">Heterodera rostochiensis</name>
    <dbReference type="NCBI Taxonomy" id="31243"/>
    <lineage>
        <taxon>Eukaryota</taxon>
        <taxon>Metazoa</taxon>
        <taxon>Ecdysozoa</taxon>
        <taxon>Nematoda</taxon>
        <taxon>Chromadorea</taxon>
        <taxon>Rhabditida</taxon>
        <taxon>Tylenchina</taxon>
        <taxon>Tylenchomorpha</taxon>
        <taxon>Tylenchoidea</taxon>
        <taxon>Heteroderidae</taxon>
        <taxon>Heteroderinae</taxon>
        <taxon>Globodera</taxon>
    </lineage>
</organism>
<dbReference type="CDD" id="cd16650">
    <property type="entry name" value="SP-RING_PIAS-like"/>
    <property type="match status" value="1"/>
</dbReference>
<dbReference type="InterPro" id="IPR004181">
    <property type="entry name" value="Znf_MIZ"/>
</dbReference>
<evidence type="ECO:0000313" key="8">
    <source>
        <dbReference type="WBParaSite" id="Gr19_v10_g4722.t1"/>
    </source>
</evidence>
<dbReference type="PANTHER" id="PTHR10782:SF94">
    <property type="entry name" value="SUPPRESSOR OF VARIEGATION 2-10, ISOFORM I"/>
    <property type="match status" value="1"/>
</dbReference>
<feature type="domain" description="SP-RING-type" evidence="6">
    <location>
        <begin position="96"/>
        <end position="179"/>
    </location>
</feature>
<dbReference type="AlphaFoldDB" id="A0A914HUA1"/>
<evidence type="ECO:0000259" key="6">
    <source>
        <dbReference type="PROSITE" id="PS51044"/>
    </source>
</evidence>
<proteinExistence type="predicted"/>
<feature type="region of interest" description="Disordered" evidence="5">
    <location>
        <begin position="447"/>
        <end position="468"/>
    </location>
</feature>
<evidence type="ECO:0000256" key="4">
    <source>
        <dbReference type="PROSITE-ProRule" id="PRU00452"/>
    </source>
</evidence>
<dbReference type="GO" id="GO:0003712">
    <property type="term" value="F:transcription coregulator activity"/>
    <property type="evidence" value="ECO:0007669"/>
    <property type="project" value="TreeGrafter"/>
</dbReference>
<keyword evidence="2 4" id="KW-0863">Zinc-finger</keyword>
<dbReference type="GO" id="GO:0061665">
    <property type="term" value="F:SUMO ligase activity"/>
    <property type="evidence" value="ECO:0007669"/>
    <property type="project" value="TreeGrafter"/>
</dbReference>
<dbReference type="PANTHER" id="PTHR10782">
    <property type="entry name" value="ZINC FINGER MIZ DOMAIN-CONTAINING PROTEIN"/>
    <property type="match status" value="1"/>
</dbReference>
<dbReference type="GO" id="GO:0008270">
    <property type="term" value="F:zinc ion binding"/>
    <property type="evidence" value="ECO:0007669"/>
    <property type="project" value="UniProtKB-KW"/>
</dbReference>
<reference evidence="8" key="1">
    <citation type="submission" date="2022-11" db="UniProtKB">
        <authorList>
            <consortium name="WormBaseParasite"/>
        </authorList>
    </citation>
    <scope>IDENTIFICATION</scope>
</reference>
<dbReference type="GO" id="GO:0016925">
    <property type="term" value="P:protein sumoylation"/>
    <property type="evidence" value="ECO:0007669"/>
    <property type="project" value="TreeGrafter"/>
</dbReference>